<dbReference type="EMBL" id="CAACVG010013349">
    <property type="protein sequence ID" value="VEN61731.1"/>
    <property type="molecule type" value="Genomic_DNA"/>
</dbReference>
<organism evidence="1 2">
    <name type="scientific">Callosobruchus maculatus</name>
    <name type="common">Southern cowpea weevil</name>
    <name type="synonym">Pulse bruchid</name>
    <dbReference type="NCBI Taxonomy" id="64391"/>
    <lineage>
        <taxon>Eukaryota</taxon>
        <taxon>Metazoa</taxon>
        <taxon>Ecdysozoa</taxon>
        <taxon>Arthropoda</taxon>
        <taxon>Hexapoda</taxon>
        <taxon>Insecta</taxon>
        <taxon>Pterygota</taxon>
        <taxon>Neoptera</taxon>
        <taxon>Endopterygota</taxon>
        <taxon>Coleoptera</taxon>
        <taxon>Polyphaga</taxon>
        <taxon>Cucujiformia</taxon>
        <taxon>Chrysomeloidea</taxon>
        <taxon>Chrysomelidae</taxon>
        <taxon>Bruchinae</taxon>
        <taxon>Bruchini</taxon>
        <taxon>Callosobruchus</taxon>
    </lineage>
</organism>
<name>A0A653DNB7_CALMS</name>
<feature type="non-terminal residue" evidence="1">
    <location>
        <position position="60"/>
    </location>
</feature>
<dbReference type="SUPFAM" id="SSF52799">
    <property type="entry name" value="(Phosphotyrosine protein) phosphatases II"/>
    <property type="match status" value="1"/>
</dbReference>
<evidence type="ECO:0000313" key="2">
    <source>
        <dbReference type="Proteomes" id="UP000410492"/>
    </source>
</evidence>
<keyword evidence="2" id="KW-1185">Reference proteome</keyword>
<dbReference type="Proteomes" id="UP000410492">
    <property type="component" value="Unassembled WGS sequence"/>
</dbReference>
<dbReference type="OrthoDB" id="200924at2759"/>
<evidence type="ECO:0000313" key="1">
    <source>
        <dbReference type="EMBL" id="VEN61731.1"/>
    </source>
</evidence>
<sequence length="60" mass="6885">MGGNRIPDGWLDCPANGKYLIEGKFMPLKTPLSERYNGRLPIEARYPPEEIFRRAAHNKV</sequence>
<protein>
    <submittedName>
        <fullName evidence="1">Uncharacterized protein</fullName>
    </submittedName>
</protein>
<proteinExistence type="predicted"/>
<reference evidence="1 2" key="1">
    <citation type="submission" date="2019-01" db="EMBL/GenBank/DDBJ databases">
        <authorList>
            <person name="Sayadi A."/>
        </authorList>
    </citation>
    <scope>NUCLEOTIDE SEQUENCE [LARGE SCALE GENOMIC DNA]</scope>
</reference>
<dbReference type="AlphaFoldDB" id="A0A653DNB7"/>
<dbReference type="Gene3D" id="3.90.190.10">
    <property type="entry name" value="Protein tyrosine phosphatase superfamily"/>
    <property type="match status" value="1"/>
</dbReference>
<gene>
    <name evidence="1" type="ORF">CALMAC_LOCUS19062</name>
</gene>
<dbReference type="InterPro" id="IPR029021">
    <property type="entry name" value="Prot-tyrosine_phosphatase-like"/>
</dbReference>
<accession>A0A653DNB7</accession>